<protein>
    <recommendedName>
        <fullName evidence="4">Caspase family p20 domain-containing protein</fullName>
    </recommendedName>
</protein>
<reference evidence="2 3" key="1">
    <citation type="submission" date="2017-10" db="EMBL/GenBank/DDBJ databases">
        <title>Novel microbial diversity and functional potential in the marine mammal oral microbiome.</title>
        <authorList>
            <person name="Dudek N.K."/>
            <person name="Sun C.L."/>
            <person name="Burstein D."/>
            <person name="Kantor R.S."/>
            <person name="Aliaga Goltsman D.S."/>
            <person name="Bik E.M."/>
            <person name="Thomas B.C."/>
            <person name="Banfield J.F."/>
            <person name="Relman D.A."/>
        </authorList>
    </citation>
    <scope>NUCLEOTIDE SEQUENCE [LARGE SCALE GENOMIC DNA]</scope>
    <source>
        <strain evidence="2">DOLZORAL124_49_17</strain>
    </source>
</reference>
<feature type="compositionally biased region" description="Polar residues" evidence="1">
    <location>
        <begin position="133"/>
        <end position="147"/>
    </location>
</feature>
<dbReference type="AlphaFoldDB" id="A0A2G6E8U3"/>
<dbReference type="Proteomes" id="UP000229740">
    <property type="component" value="Unassembled WGS sequence"/>
</dbReference>
<organism evidence="2 3">
    <name type="scientific">candidate division KSB3 bacterium</name>
    <dbReference type="NCBI Taxonomy" id="2044937"/>
    <lineage>
        <taxon>Bacteria</taxon>
        <taxon>candidate division KSB3</taxon>
    </lineage>
</organism>
<proteinExistence type="predicted"/>
<evidence type="ECO:0000313" key="3">
    <source>
        <dbReference type="Proteomes" id="UP000229740"/>
    </source>
</evidence>
<comment type="caution">
    <text evidence="2">The sequence shown here is derived from an EMBL/GenBank/DDBJ whole genome shotgun (WGS) entry which is preliminary data.</text>
</comment>
<accession>A0A2G6E8U3</accession>
<evidence type="ECO:0000313" key="2">
    <source>
        <dbReference type="EMBL" id="PID58503.1"/>
    </source>
</evidence>
<feature type="region of interest" description="Disordered" evidence="1">
    <location>
        <begin position="126"/>
        <end position="147"/>
    </location>
</feature>
<sequence>MMTKSGQTGLYASILMILMTICLSQHVCAQPSVVLIAKPKTHTITLGERPEKIVLKARTSGEVEFLWELDGPGSFEGDATTRELVYLPPSSITADSTEVTISVTVNTTRGESASDRITFELREPVESPFPTATPVSETVPPSESLESSPKAGNLYVLILGAEEYQDERIQPIQFAHQDAEALYEAFIDPDIVGVPEERVKMVFGPDFIDRNIKRTLGKWLSDRVTDEDLLLIYYTGYQAQENAEYYWLTFDAELDDLFSTAVSEEEFTEMLERLAPKAAIFLVDAAPFAAETSEEDEAASEEISLSAFQVFSEARRLLIQASDGMRFSQRLTKQQHGEFGYLLLQAFQGNAASSINGQLTFAELWTYLKKQTENNEESLQPVLRGKRDLDIVLMAARAENIASDNSDETASIEISRDDTGKERIIEIYRHGDISAAQFKKALDILQSGETDQILDDFLQGTISLEIFSEIF</sequence>
<dbReference type="EMBL" id="PDPS01000022">
    <property type="protein sequence ID" value="PID58503.1"/>
    <property type="molecule type" value="Genomic_DNA"/>
</dbReference>
<dbReference type="Gene3D" id="3.40.50.1460">
    <property type="match status" value="1"/>
</dbReference>
<evidence type="ECO:0008006" key="4">
    <source>
        <dbReference type="Google" id="ProtNLM"/>
    </source>
</evidence>
<name>A0A2G6E8U3_9BACT</name>
<gene>
    <name evidence="2" type="ORF">CSB45_02870</name>
</gene>
<evidence type="ECO:0000256" key="1">
    <source>
        <dbReference type="SAM" id="MobiDB-lite"/>
    </source>
</evidence>